<name>A0A1G8SJW5_9ACTN</name>
<dbReference type="AlphaFoldDB" id="A0A1G8SJW5"/>
<reference evidence="1 2" key="1">
    <citation type="submission" date="2016-10" db="EMBL/GenBank/DDBJ databases">
        <authorList>
            <person name="de Groot N.N."/>
        </authorList>
    </citation>
    <scope>NUCLEOTIDE SEQUENCE [LARGE SCALE GENOMIC DNA]</scope>
    <source>
        <strain evidence="1 2">CGMCC 4.5681</strain>
    </source>
</reference>
<dbReference type="EMBL" id="FNFB01000001">
    <property type="protein sequence ID" value="SDJ29507.1"/>
    <property type="molecule type" value="Genomic_DNA"/>
</dbReference>
<dbReference type="SUPFAM" id="SSF51430">
    <property type="entry name" value="NAD(P)-linked oxidoreductase"/>
    <property type="match status" value="1"/>
</dbReference>
<dbReference type="InterPro" id="IPR036812">
    <property type="entry name" value="NAD(P)_OxRdtase_dom_sf"/>
</dbReference>
<evidence type="ECO:0000313" key="2">
    <source>
        <dbReference type="Proteomes" id="UP000198683"/>
    </source>
</evidence>
<organism evidence="1 2">
    <name type="scientific">Nonomuraea maritima</name>
    <dbReference type="NCBI Taxonomy" id="683260"/>
    <lineage>
        <taxon>Bacteria</taxon>
        <taxon>Bacillati</taxon>
        <taxon>Actinomycetota</taxon>
        <taxon>Actinomycetes</taxon>
        <taxon>Streptosporangiales</taxon>
        <taxon>Streptosporangiaceae</taxon>
        <taxon>Nonomuraea</taxon>
    </lineage>
</organism>
<accession>A0A1G8SJW5</accession>
<sequence length="70" mass="7668">MAVAAQRTVTSVIVGPRKLEQLTENIAAGDLTRTEQGLAELDEVSRLPIAYPNWIHKWFAPTRIPAGNLA</sequence>
<dbReference type="STRING" id="683260.SAMN05421874_101347"/>
<dbReference type="Proteomes" id="UP000198683">
    <property type="component" value="Unassembled WGS sequence"/>
</dbReference>
<evidence type="ECO:0000313" key="1">
    <source>
        <dbReference type="EMBL" id="SDJ29507.1"/>
    </source>
</evidence>
<proteinExistence type="predicted"/>
<dbReference type="Gene3D" id="3.20.20.100">
    <property type="entry name" value="NADP-dependent oxidoreductase domain"/>
    <property type="match status" value="1"/>
</dbReference>
<keyword evidence="2" id="KW-1185">Reference proteome</keyword>
<gene>
    <name evidence="1" type="ORF">SAMN05421874_101347</name>
</gene>
<protein>
    <submittedName>
        <fullName evidence="1">Aldo/keto reductase family protein</fullName>
    </submittedName>
</protein>